<gene>
    <name evidence="2" type="ORF">NCTC10184_00113</name>
</gene>
<feature type="coiled-coil region" evidence="1">
    <location>
        <begin position="87"/>
        <end position="126"/>
    </location>
</feature>
<protein>
    <submittedName>
        <fullName evidence="2">Uncharacterized protein</fullName>
    </submittedName>
</protein>
<name>A0A449B9N2_9BACT</name>
<evidence type="ECO:0000256" key="1">
    <source>
        <dbReference type="SAM" id="Coils"/>
    </source>
</evidence>
<evidence type="ECO:0000313" key="3">
    <source>
        <dbReference type="Proteomes" id="UP000290876"/>
    </source>
</evidence>
<organism evidence="2 3">
    <name type="scientific">Mycoplasmopsis columbinasalis</name>
    <dbReference type="NCBI Taxonomy" id="114880"/>
    <lineage>
        <taxon>Bacteria</taxon>
        <taxon>Bacillati</taxon>
        <taxon>Mycoplasmatota</taxon>
        <taxon>Mycoplasmoidales</taxon>
        <taxon>Metamycoplasmataceae</taxon>
        <taxon>Mycoplasmopsis</taxon>
    </lineage>
</organism>
<dbReference type="EMBL" id="LR215043">
    <property type="protein sequence ID" value="VEU77900.1"/>
    <property type="molecule type" value="Genomic_DNA"/>
</dbReference>
<reference evidence="2 3" key="1">
    <citation type="submission" date="2019-01" db="EMBL/GenBank/DDBJ databases">
        <authorList>
            <consortium name="Pathogen Informatics"/>
        </authorList>
    </citation>
    <scope>NUCLEOTIDE SEQUENCE [LARGE SCALE GENOMIC DNA]</scope>
    <source>
        <strain evidence="2 3">NCTC10184</strain>
    </source>
</reference>
<accession>A0A449B9N2</accession>
<dbReference type="KEGG" id="mcob:NCTC10184_00113"/>
<dbReference type="RefSeq" id="WP_129622758.1">
    <property type="nucleotide sequence ID" value="NZ_LR215043.1"/>
</dbReference>
<dbReference type="AlphaFoldDB" id="A0A449B9N2"/>
<keyword evidence="1" id="KW-0175">Coiled coil</keyword>
<proteinExistence type="predicted"/>
<dbReference type="Proteomes" id="UP000290876">
    <property type="component" value="Chromosome"/>
</dbReference>
<keyword evidence="3" id="KW-1185">Reference proteome</keyword>
<evidence type="ECO:0000313" key="2">
    <source>
        <dbReference type="EMBL" id="VEU77900.1"/>
    </source>
</evidence>
<sequence length="126" mass="14940">MNFSNINFSDIKFSDIKISDFSYAKARAALEPLRQLNNEEYNWFRHKIITIEYANWRRFADATDAVAKRNLLIYHLRNSEENELLLIEEINEVIAREQRKLARAQRKLAREQREAAKNNNKEAANV</sequence>